<name>A0ABS5SVT0_9GAMM</name>
<comment type="similarity">
    <text evidence="3 9 10">Belongs to the transaldolase family. Type 1 subfamily.</text>
</comment>
<organism evidence="11 12">
    <name type="scientific">Rosenbergiella gaditana</name>
    <dbReference type="NCBI Taxonomy" id="2726987"/>
    <lineage>
        <taxon>Bacteria</taxon>
        <taxon>Pseudomonadati</taxon>
        <taxon>Pseudomonadota</taxon>
        <taxon>Gammaproteobacteria</taxon>
        <taxon>Enterobacterales</taxon>
        <taxon>Erwiniaceae</taxon>
        <taxon>Rosenbergiella</taxon>
    </lineage>
</organism>
<dbReference type="Gene3D" id="3.20.20.70">
    <property type="entry name" value="Aldolase class I"/>
    <property type="match status" value="1"/>
</dbReference>
<dbReference type="InterPro" id="IPR001585">
    <property type="entry name" value="TAL/FSA"/>
</dbReference>
<protein>
    <recommendedName>
        <fullName evidence="4 9">Transaldolase</fullName>
        <ecNumber evidence="4 9">2.2.1.2</ecNumber>
    </recommendedName>
</protein>
<dbReference type="GO" id="GO:0004801">
    <property type="term" value="F:transaldolase activity"/>
    <property type="evidence" value="ECO:0007669"/>
    <property type="project" value="UniProtKB-EC"/>
</dbReference>
<keyword evidence="9" id="KW-0963">Cytoplasm</keyword>
<evidence type="ECO:0000256" key="3">
    <source>
        <dbReference type="ARBA" id="ARBA00008012"/>
    </source>
</evidence>
<keyword evidence="5 9" id="KW-0808">Transferase</keyword>
<gene>
    <name evidence="9 11" type="primary">tal</name>
    <name evidence="11" type="ORF">HH682_07170</name>
</gene>
<evidence type="ECO:0000256" key="10">
    <source>
        <dbReference type="RuleBase" id="RU004155"/>
    </source>
</evidence>
<dbReference type="Proteomes" id="UP000790096">
    <property type="component" value="Unassembled WGS sequence"/>
</dbReference>
<dbReference type="EC" id="2.2.1.2" evidence="4 9"/>
<dbReference type="RefSeq" id="WP_214236905.1">
    <property type="nucleotide sequence ID" value="NZ_JABBFR010000007.1"/>
</dbReference>
<evidence type="ECO:0000256" key="2">
    <source>
        <dbReference type="ARBA" id="ARBA00004857"/>
    </source>
</evidence>
<comment type="catalytic activity">
    <reaction evidence="8 9 10">
        <text>D-sedoheptulose 7-phosphate + D-glyceraldehyde 3-phosphate = D-erythrose 4-phosphate + beta-D-fructose 6-phosphate</text>
        <dbReference type="Rhea" id="RHEA:17053"/>
        <dbReference type="ChEBI" id="CHEBI:16897"/>
        <dbReference type="ChEBI" id="CHEBI:57483"/>
        <dbReference type="ChEBI" id="CHEBI:57634"/>
        <dbReference type="ChEBI" id="CHEBI:59776"/>
        <dbReference type="EC" id="2.2.1.2"/>
    </reaction>
</comment>
<feature type="active site" description="Schiff-base intermediate with substrate" evidence="9">
    <location>
        <position position="132"/>
    </location>
</feature>
<evidence type="ECO:0000256" key="4">
    <source>
        <dbReference type="ARBA" id="ARBA00013151"/>
    </source>
</evidence>
<dbReference type="PROSITE" id="PS01054">
    <property type="entry name" value="TRANSALDOLASE_1"/>
    <property type="match status" value="1"/>
</dbReference>
<proteinExistence type="inferred from homology"/>
<evidence type="ECO:0000313" key="11">
    <source>
        <dbReference type="EMBL" id="MBT0724222.1"/>
    </source>
</evidence>
<dbReference type="InterPro" id="IPR004730">
    <property type="entry name" value="Transaldolase_1"/>
</dbReference>
<keyword evidence="6 9" id="KW-0570">Pentose shunt</keyword>
<sequence>MTDKLTSLRKLTTVVADTGDIEAMKLYKPQDATTNPSLILNAAKIPEYRRLIDEAIEWARKQSNDREEQIALTSDRLNVNIGLEILKLVPGRISTEVDARLSYDTDASLAKARSLIKLYNDAGISNDRVLIKLASTWQGIRAAEQLEKEGINCNLTLLFSFAQARACAEAGAYLISPFVGRILDWYKANTDKKEYAPQEDPGVVSVTEIYNYYKQHGYETVVMGASFRNVGEIIELAGCDRLTISPALLKELHESEGELERKLSYSGETKARPEKMTEAEFYWEHNQDPMAVAKLAEGIRNFAVDQGKLEKMIEELL</sequence>
<reference evidence="11 12" key="1">
    <citation type="submission" date="2020-04" db="EMBL/GenBank/DDBJ databases">
        <title>Genome sequencing of Rosenbergiella species.</title>
        <authorList>
            <person name="Alvarez-Perez S."/>
            <person name="Lievens B."/>
        </authorList>
    </citation>
    <scope>NUCLEOTIDE SEQUENCE [LARGE SCALE GENOMIC DNA]</scope>
    <source>
        <strain evidence="11 12">S61</strain>
    </source>
</reference>
<accession>A0ABS5SVT0</accession>
<dbReference type="HAMAP" id="MF_00492">
    <property type="entry name" value="Transaldolase_1"/>
    <property type="match status" value="1"/>
</dbReference>
<comment type="subcellular location">
    <subcellularLocation>
        <location evidence="9">Cytoplasm</location>
    </subcellularLocation>
</comment>
<comment type="pathway">
    <text evidence="2 9 10">Carbohydrate degradation; pentose phosphate pathway; D-glyceraldehyde 3-phosphate and beta-D-fructose 6-phosphate from D-ribose 5-phosphate and D-xylulose 5-phosphate (non-oxidative stage): step 2/3.</text>
</comment>
<dbReference type="SUPFAM" id="SSF51569">
    <property type="entry name" value="Aldolase"/>
    <property type="match status" value="1"/>
</dbReference>
<dbReference type="PANTHER" id="PTHR10683">
    <property type="entry name" value="TRANSALDOLASE"/>
    <property type="match status" value="1"/>
</dbReference>
<dbReference type="EMBL" id="JABBFR010000007">
    <property type="protein sequence ID" value="MBT0724222.1"/>
    <property type="molecule type" value="Genomic_DNA"/>
</dbReference>
<evidence type="ECO:0000313" key="12">
    <source>
        <dbReference type="Proteomes" id="UP000790096"/>
    </source>
</evidence>
<keyword evidence="12" id="KW-1185">Reference proteome</keyword>
<dbReference type="InterPro" id="IPR018225">
    <property type="entry name" value="Transaldolase_AS"/>
</dbReference>
<comment type="function">
    <text evidence="1 9 10">Transaldolase is important for the balance of metabolites in the pentose-phosphate pathway.</text>
</comment>
<dbReference type="PROSITE" id="PS00958">
    <property type="entry name" value="TRANSALDOLASE_2"/>
    <property type="match status" value="1"/>
</dbReference>
<keyword evidence="7 9" id="KW-0704">Schiff base</keyword>
<evidence type="ECO:0000256" key="7">
    <source>
        <dbReference type="ARBA" id="ARBA00023270"/>
    </source>
</evidence>
<dbReference type="NCBIfam" id="NF009001">
    <property type="entry name" value="PRK12346.1"/>
    <property type="match status" value="1"/>
</dbReference>
<comment type="caution">
    <text evidence="11">The sequence shown here is derived from an EMBL/GenBank/DDBJ whole genome shotgun (WGS) entry which is preliminary data.</text>
</comment>
<dbReference type="CDD" id="cd00957">
    <property type="entry name" value="Transaldolase_TalAB"/>
    <property type="match status" value="1"/>
</dbReference>
<dbReference type="NCBIfam" id="TIGR00874">
    <property type="entry name" value="talAB"/>
    <property type="match status" value="1"/>
</dbReference>
<dbReference type="Pfam" id="PF00923">
    <property type="entry name" value="TAL_FSA"/>
    <property type="match status" value="1"/>
</dbReference>
<evidence type="ECO:0000256" key="6">
    <source>
        <dbReference type="ARBA" id="ARBA00023126"/>
    </source>
</evidence>
<evidence type="ECO:0000256" key="1">
    <source>
        <dbReference type="ARBA" id="ARBA00003518"/>
    </source>
</evidence>
<evidence type="ECO:0000256" key="8">
    <source>
        <dbReference type="ARBA" id="ARBA00048810"/>
    </source>
</evidence>
<dbReference type="PANTHER" id="PTHR10683:SF18">
    <property type="entry name" value="TRANSALDOLASE"/>
    <property type="match status" value="1"/>
</dbReference>
<evidence type="ECO:0000256" key="5">
    <source>
        <dbReference type="ARBA" id="ARBA00022679"/>
    </source>
</evidence>
<dbReference type="InterPro" id="IPR013785">
    <property type="entry name" value="Aldolase_TIM"/>
</dbReference>
<evidence type="ECO:0000256" key="9">
    <source>
        <dbReference type="HAMAP-Rule" id="MF_00492"/>
    </source>
</evidence>